<gene>
    <name evidence="4" type="ORF">GCM10010439_11500</name>
</gene>
<keyword evidence="1" id="KW-0418">Kinase</keyword>
<evidence type="ECO:0000313" key="5">
    <source>
        <dbReference type="Proteomes" id="UP001501842"/>
    </source>
</evidence>
<dbReference type="Pfam" id="PF13581">
    <property type="entry name" value="HATPase_c_2"/>
    <property type="match status" value="1"/>
</dbReference>
<dbReference type="SUPFAM" id="SSF55874">
    <property type="entry name" value="ATPase domain of HSP90 chaperone/DNA topoisomerase II/histidine kinase"/>
    <property type="match status" value="1"/>
</dbReference>
<dbReference type="CDD" id="cd16936">
    <property type="entry name" value="HATPase_RsbW-like"/>
    <property type="match status" value="1"/>
</dbReference>
<name>A0ABN3TYV9_9ACTN</name>
<proteinExistence type="predicted"/>
<organism evidence="4 5">
    <name type="scientific">Actinocorallia aurantiaca</name>
    <dbReference type="NCBI Taxonomy" id="46204"/>
    <lineage>
        <taxon>Bacteria</taxon>
        <taxon>Bacillati</taxon>
        <taxon>Actinomycetota</taxon>
        <taxon>Actinomycetes</taxon>
        <taxon>Streptosporangiales</taxon>
        <taxon>Thermomonosporaceae</taxon>
        <taxon>Actinocorallia</taxon>
    </lineage>
</organism>
<keyword evidence="1" id="KW-0808">Transferase</keyword>
<evidence type="ECO:0000259" key="2">
    <source>
        <dbReference type="Pfam" id="PF13581"/>
    </source>
</evidence>
<sequence length="313" mass="35130">MTAATPSLVHQALLHSGTEEFLGAAVPFLREGFATGDHIIAVIPGVRRDALRDVLGRDKERVEFFDATEFYRHPVRTIAAYHDVLRQVGSVRLRTLAELDWKNWDQDWERREWSRYEALVNAVFGGSNAQVICSYDRSLAPPPVVEQARRTHPEIFEGGLHPAYNDSYTRPEHYDAGRDRLPLPEIPADAARLPVTSLDLSPMRSFLTERALRMGLPEDRLGPLCMAVNEIATNAVVHGTPPIEFRVWRQDGALHCEVADVGLWHPEALTGFLPPETAVDSGFGLWSARLLVDLLEIRAGYHGTRVRLRTACE</sequence>
<evidence type="ECO:0000313" key="4">
    <source>
        <dbReference type="EMBL" id="GAA2721384.1"/>
    </source>
</evidence>
<comment type="caution">
    <text evidence="4">The sequence shown here is derived from an EMBL/GenBank/DDBJ whole genome shotgun (WGS) entry which is preliminary data.</text>
</comment>
<dbReference type="Gene3D" id="3.30.565.10">
    <property type="entry name" value="Histidine kinase-like ATPase, C-terminal domain"/>
    <property type="match status" value="1"/>
</dbReference>
<dbReference type="InterPro" id="IPR036890">
    <property type="entry name" value="HATPase_C_sf"/>
</dbReference>
<dbReference type="PANTHER" id="PTHR35526:SF3">
    <property type="entry name" value="ANTI-SIGMA-F FACTOR RSBW"/>
    <property type="match status" value="1"/>
</dbReference>
<evidence type="ECO:0000256" key="1">
    <source>
        <dbReference type="ARBA" id="ARBA00022527"/>
    </source>
</evidence>
<dbReference type="InterPro" id="IPR047718">
    <property type="entry name" value="RsbA-like_anti_sig"/>
</dbReference>
<dbReference type="Pfam" id="PF14417">
    <property type="entry name" value="MEDS"/>
    <property type="match status" value="1"/>
</dbReference>
<dbReference type="Proteomes" id="UP001501842">
    <property type="component" value="Unassembled WGS sequence"/>
</dbReference>
<feature type="domain" description="Histidine kinase/HSP90-like ATPase" evidence="2">
    <location>
        <begin position="199"/>
        <end position="309"/>
    </location>
</feature>
<keyword evidence="5" id="KW-1185">Reference proteome</keyword>
<accession>A0ABN3TYV9</accession>
<dbReference type="NCBIfam" id="NF041045">
    <property type="entry name" value="RsbA_anti_sig"/>
    <property type="match status" value="1"/>
</dbReference>
<feature type="domain" description="MEDS" evidence="3">
    <location>
        <begin position="10"/>
        <end position="153"/>
    </location>
</feature>
<dbReference type="InterPro" id="IPR050267">
    <property type="entry name" value="Anti-sigma-factor_SerPK"/>
</dbReference>
<protein>
    <submittedName>
        <fullName evidence="4">Anti-sigma factor RsbA family regulatory protein</fullName>
    </submittedName>
</protein>
<dbReference type="EMBL" id="BAAATZ010000004">
    <property type="protein sequence ID" value="GAA2721384.1"/>
    <property type="molecule type" value="Genomic_DNA"/>
</dbReference>
<evidence type="ECO:0000259" key="3">
    <source>
        <dbReference type="Pfam" id="PF14417"/>
    </source>
</evidence>
<dbReference type="InterPro" id="IPR025847">
    <property type="entry name" value="MEDS_domain"/>
</dbReference>
<keyword evidence="1" id="KW-0723">Serine/threonine-protein kinase</keyword>
<reference evidence="4 5" key="1">
    <citation type="journal article" date="2019" name="Int. J. Syst. Evol. Microbiol.">
        <title>The Global Catalogue of Microorganisms (GCM) 10K type strain sequencing project: providing services to taxonomists for standard genome sequencing and annotation.</title>
        <authorList>
            <consortium name="The Broad Institute Genomics Platform"/>
            <consortium name="The Broad Institute Genome Sequencing Center for Infectious Disease"/>
            <person name="Wu L."/>
            <person name="Ma J."/>
        </authorList>
    </citation>
    <scope>NUCLEOTIDE SEQUENCE [LARGE SCALE GENOMIC DNA]</scope>
    <source>
        <strain evidence="4 5">JCM 8201</strain>
    </source>
</reference>
<dbReference type="PANTHER" id="PTHR35526">
    <property type="entry name" value="ANTI-SIGMA-F FACTOR RSBW-RELATED"/>
    <property type="match status" value="1"/>
</dbReference>
<dbReference type="InterPro" id="IPR003594">
    <property type="entry name" value="HATPase_dom"/>
</dbReference>